<protein>
    <submittedName>
        <fullName evidence="1">Uncharacterized protein</fullName>
    </submittedName>
</protein>
<proteinExistence type="predicted"/>
<keyword evidence="2" id="KW-1185">Reference proteome</keyword>
<dbReference type="RefSeq" id="WP_382406367.1">
    <property type="nucleotide sequence ID" value="NZ_JBHSGU010000002.1"/>
</dbReference>
<evidence type="ECO:0000313" key="2">
    <source>
        <dbReference type="Proteomes" id="UP001595897"/>
    </source>
</evidence>
<sequence>MNLPMSVSSPFAIEISEELAADFAMLRETPFYHLPDSKASAKAKFNAKTVDQLSQSIACRNYAKLSYEFAHLCWAIVNVDDHGGLFTYFYVDEAVSAQRMRKFFDERRNKPCKLGAASITLGNSEDAEARHKLFIQIHQHQFVLHMQRANILAAFMEWLMGVLPNVLENTFDALVGKGLNAIQSYASMLQKDIYDYLSEHLPPAKAQAKYHAMSQWLQQRGLSHFDDDAVFCLWRESVLKEGVDKLTTLIADVFQFEQAVESAQSAKDASFVKDSDMLDFMDANDDEYALTLNQYFESRLDLDLLIDAPKLLSKQQAQRLTLLAAYPLQCAQFPLSYLRYEVLGSLQSVCIQALRNKRLSPQHFTPDENNQYSELVHKLAAQLKLNELNYLALMHIFLRQQNTSGDDVAAELLAANNDVLNQYANLDKLTGLDASSLIGHILRQDSLLEACKHAFQQNNRQGFTPSTLLDDEQRYINSAQMLVKLSQVLAQFIRRNKAVFFSDDILEKKYRSDSSIFCDELKQRMMP</sequence>
<dbReference type="Proteomes" id="UP001595897">
    <property type="component" value="Unassembled WGS sequence"/>
</dbReference>
<name>A0ABV9LUK9_9ALTE</name>
<gene>
    <name evidence="1" type="ORF">ACFO4O_05595</name>
</gene>
<dbReference type="EMBL" id="JBHSGU010000002">
    <property type="protein sequence ID" value="MFC4699628.1"/>
    <property type="molecule type" value="Genomic_DNA"/>
</dbReference>
<reference evidence="2" key="1">
    <citation type="journal article" date="2019" name="Int. J. Syst. Evol. Microbiol.">
        <title>The Global Catalogue of Microorganisms (GCM) 10K type strain sequencing project: providing services to taxonomists for standard genome sequencing and annotation.</title>
        <authorList>
            <consortium name="The Broad Institute Genomics Platform"/>
            <consortium name="The Broad Institute Genome Sequencing Center for Infectious Disease"/>
            <person name="Wu L."/>
            <person name="Ma J."/>
        </authorList>
    </citation>
    <scope>NUCLEOTIDE SEQUENCE [LARGE SCALE GENOMIC DNA]</scope>
    <source>
        <strain evidence="2">KACC 12507</strain>
    </source>
</reference>
<accession>A0ABV9LUK9</accession>
<evidence type="ECO:0000313" key="1">
    <source>
        <dbReference type="EMBL" id="MFC4699628.1"/>
    </source>
</evidence>
<comment type="caution">
    <text evidence="1">The sequence shown here is derived from an EMBL/GenBank/DDBJ whole genome shotgun (WGS) entry which is preliminary data.</text>
</comment>
<organism evidence="1 2">
    <name type="scientific">Glaciecola siphonariae</name>
    <dbReference type="NCBI Taxonomy" id="521012"/>
    <lineage>
        <taxon>Bacteria</taxon>
        <taxon>Pseudomonadati</taxon>
        <taxon>Pseudomonadota</taxon>
        <taxon>Gammaproteobacteria</taxon>
        <taxon>Alteromonadales</taxon>
        <taxon>Alteromonadaceae</taxon>
        <taxon>Glaciecola</taxon>
    </lineage>
</organism>